<evidence type="ECO:0000313" key="2">
    <source>
        <dbReference type="Proteomes" id="UP001247754"/>
    </source>
</evidence>
<protein>
    <submittedName>
        <fullName evidence="1">Uncharacterized protein</fullName>
    </submittedName>
</protein>
<name>A0ABU1FAV8_9RHOB</name>
<reference evidence="1 2" key="1">
    <citation type="submission" date="2023-09" db="EMBL/GenBank/DDBJ databases">
        <title>Xinfangfangia sedmenti sp. nov., isolated the sedment.</title>
        <authorList>
            <person name="Xu L."/>
        </authorList>
    </citation>
    <scope>NUCLEOTIDE SEQUENCE [LARGE SCALE GENOMIC DNA]</scope>
    <source>
        <strain evidence="1 2">LG-4</strain>
    </source>
</reference>
<dbReference type="RefSeq" id="WP_310458191.1">
    <property type="nucleotide sequence ID" value="NZ_JAVKPH010000020.1"/>
</dbReference>
<organism evidence="1 2">
    <name type="scientific">Ruixingdingia sedimenti</name>
    <dbReference type="NCBI Taxonomy" id="3073604"/>
    <lineage>
        <taxon>Bacteria</taxon>
        <taxon>Pseudomonadati</taxon>
        <taxon>Pseudomonadota</taxon>
        <taxon>Alphaproteobacteria</taxon>
        <taxon>Rhodobacterales</taxon>
        <taxon>Paracoccaceae</taxon>
        <taxon>Ruixingdingia</taxon>
    </lineage>
</organism>
<dbReference type="Proteomes" id="UP001247754">
    <property type="component" value="Unassembled WGS sequence"/>
</dbReference>
<sequence length="61" mass="6355">MRPWRAALVWKAGHRRAGARADGEGGMAVQGGARGLGLAQEAMPRIASALNRSLAVWMAAA</sequence>
<proteinExistence type="predicted"/>
<keyword evidence="2" id="KW-1185">Reference proteome</keyword>
<evidence type="ECO:0000313" key="1">
    <source>
        <dbReference type="EMBL" id="MDR5654016.1"/>
    </source>
</evidence>
<accession>A0ABU1FAV8</accession>
<comment type="caution">
    <text evidence="1">The sequence shown here is derived from an EMBL/GenBank/DDBJ whole genome shotgun (WGS) entry which is preliminary data.</text>
</comment>
<gene>
    <name evidence="1" type="ORF">RGD00_15490</name>
</gene>
<dbReference type="EMBL" id="JAVKPH010000020">
    <property type="protein sequence ID" value="MDR5654016.1"/>
    <property type="molecule type" value="Genomic_DNA"/>
</dbReference>